<dbReference type="InterPro" id="IPR000571">
    <property type="entry name" value="Znf_CCCH"/>
</dbReference>
<evidence type="ECO:0000256" key="5">
    <source>
        <dbReference type="ARBA" id="ARBA00022723"/>
    </source>
</evidence>
<evidence type="ECO:0000259" key="12">
    <source>
        <dbReference type="PROSITE" id="PS50089"/>
    </source>
</evidence>
<dbReference type="Pfam" id="PF00097">
    <property type="entry name" value="zf-C3HC4"/>
    <property type="match status" value="1"/>
</dbReference>
<dbReference type="InterPro" id="IPR045072">
    <property type="entry name" value="MKRN-like"/>
</dbReference>
<evidence type="ECO:0000256" key="6">
    <source>
        <dbReference type="ARBA" id="ARBA00022737"/>
    </source>
</evidence>
<evidence type="ECO:0000256" key="8">
    <source>
        <dbReference type="ARBA" id="ARBA00022786"/>
    </source>
</evidence>
<accession>A0A6J2KRN3</accession>
<feature type="domain" description="C3H1-type" evidence="13">
    <location>
        <begin position="386"/>
        <end position="415"/>
    </location>
</feature>
<keyword evidence="6" id="KW-0677">Repeat</keyword>
<dbReference type="OrthoDB" id="411372at2759"/>
<dbReference type="PROSITE" id="PS50089">
    <property type="entry name" value="ZF_RING_2"/>
    <property type="match status" value="1"/>
</dbReference>
<dbReference type="PROSITE" id="PS50103">
    <property type="entry name" value="ZF_C3H1"/>
    <property type="match status" value="3"/>
</dbReference>
<dbReference type="InterPro" id="IPR013083">
    <property type="entry name" value="Znf_RING/FYVE/PHD"/>
</dbReference>
<dbReference type="UniPathway" id="UPA00143"/>
<feature type="compositionally biased region" description="Acidic residues" evidence="11">
    <location>
        <begin position="1"/>
        <end position="12"/>
    </location>
</feature>
<dbReference type="CTD" id="7681"/>
<feature type="domain" description="RING-type" evidence="12">
    <location>
        <begin position="303"/>
        <end position="357"/>
    </location>
</feature>
<dbReference type="Pfam" id="PF15815">
    <property type="entry name" value="MKRN1_C"/>
    <property type="match status" value="1"/>
</dbReference>
<comment type="pathway">
    <text evidence="2">Protein modification; protein ubiquitination.</text>
</comment>
<dbReference type="GO" id="GO:0008270">
    <property type="term" value="F:zinc ion binding"/>
    <property type="evidence" value="ECO:0007669"/>
    <property type="project" value="UniProtKB-KW"/>
</dbReference>
<keyword evidence="4" id="KW-0808">Transferase</keyword>
<feature type="region of interest" description="Disordered" evidence="11">
    <location>
        <begin position="106"/>
        <end position="134"/>
    </location>
</feature>
<keyword evidence="9 10" id="KW-0862">Zinc</keyword>
<evidence type="ECO:0000256" key="1">
    <source>
        <dbReference type="ARBA" id="ARBA00000900"/>
    </source>
</evidence>
<evidence type="ECO:0000256" key="9">
    <source>
        <dbReference type="ARBA" id="ARBA00022833"/>
    </source>
</evidence>
<dbReference type="AlphaFoldDB" id="A0A6J2KRN3"/>
<evidence type="ECO:0000259" key="13">
    <source>
        <dbReference type="PROSITE" id="PS50103"/>
    </source>
</evidence>
<dbReference type="Gene3D" id="3.30.40.10">
    <property type="entry name" value="Zinc/RING finger domain, C3HC4 (zinc finger)"/>
    <property type="match status" value="1"/>
</dbReference>
<dbReference type="PANTHER" id="PTHR11224">
    <property type="entry name" value="MAKORIN-RELATED"/>
    <property type="match status" value="1"/>
</dbReference>
<feature type="zinc finger region" description="C3H1-type" evidence="10">
    <location>
        <begin position="230"/>
        <end position="257"/>
    </location>
</feature>
<dbReference type="InterPro" id="IPR041367">
    <property type="entry name" value="Znf-CCCH_4"/>
</dbReference>
<evidence type="ECO:0000256" key="4">
    <source>
        <dbReference type="ARBA" id="ARBA00022679"/>
    </source>
</evidence>
<dbReference type="InterPro" id="IPR031644">
    <property type="entry name" value="MKRN1_C"/>
</dbReference>
<dbReference type="SMART" id="SM00184">
    <property type="entry name" value="RING"/>
    <property type="match status" value="1"/>
</dbReference>
<dbReference type="InterPro" id="IPR017907">
    <property type="entry name" value="Znf_RING_CS"/>
</dbReference>
<keyword evidence="5 10" id="KW-0479">Metal-binding</keyword>
<dbReference type="Gene3D" id="4.10.1000.10">
    <property type="entry name" value="Zinc finger, CCCH-type"/>
    <property type="match status" value="1"/>
</dbReference>
<keyword evidence="14" id="KW-1185">Reference proteome</keyword>
<feature type="compositionally biased region" description="Low complexity" evidence="11">
    <location>
        <begin position="115"/>
        <end position="130"/>
    </location>
</feature>
<comment type="catalytic activity">
    <reaction evidence="1">
        <text>S-ubiquitinyl-[E2 ubiquitin-conjugating enzyme]-L-cysteine + [acceptor protein]-L-lysine = [E2 ubiquitin-conjugating enzyme]-L-cysteine + N(6)-ubiquitinyl-[acceptor protein]-L-lysine.</text>
        <dbReference type="EC" id="2.3.2.27"/>
    </reaction>
</comment>
<feature type="zinc finger region" description="C3H1-type" evidence="10">
    <location>
        <begin position="386"/>
        <end position="415"/>
    </location>
</feature>
<evidence type="ECO:0000256" key="2">
    <source>
        <dbReference type="ARBA" id="ARBA00004906"/>
    </source>
</evidence>
<keyword evidence="8" id="KW-0833">Ubl conjugation pathway</keyword>
<organism evidence="14 15">
    <name type="scientific">Phyllostomus discolor</name>
    <name type="common">pale spear-nosed bat</name>
    <dbReference type="NCBI Taxonomy" id="89673"/>
    <lineage>
        <taxon>Eukaryota</taxon>
        <taxon>Metazoa</taxon>
        <taxon>Chordata</taxon>
        <taxon>Craniata</taxon>
        <taxon>Vertebrata</taxon>
        <taxon>Euteleostomi</taxon>
        <taxon>Mammalia</taxon>
        <taxon>Eutheria</taxon>
        <taxon>Laurasiatheria</taxon>
        <taxon>Chiroptera</taxon>
        <taxon>Yangochiroptera</taxon>
        <taxon>Phyllostomidae</taxon>
        <taxon>Phyllostominae</taxon>
        <taxon>Phyllostomus</taxon>
    </lineage>
</organism>
<dbReference type="InterPro" id="IPR036855">
    <property type="entry name" value="Znf_CCCH_sf"/>
</dbReference>
<dbReference type="EC" id="2.3.2.27" evidence="3"/>
<dbReference type="InParanoid" id="A0A6J2KRN3"/>
<feature type="compositionally biased region" description="Low complexity" evidence="11">
    <location>
        <begin position="13"/>
        <end position="29"/>
    </location>
</feature>
<dbReference type="InterPro" id="IPR018957">
    <property type="entry name" value="Znf_C3HC4_RING-type"/>
</dbReference>
<evidence type="ECO:0000256" key="11">
    <source>
        <dbReference type="SAM" id="MobiDB-lite"/>
    </source>
</evidence>
<evidence type="ECO:0000256" key="10">
    <source>
        <dbReference type="PROSITE-ProRule" id="PRU00723"/>
    </source>
</evidence>
<dbReference type="SUPFAM" id="SSF57850">
    <property type="entry name" value="RING/U-box"/>
    <property type="match status" value="1"/>
</dbReference>
<sequence length="517" mass="56322">MEEPAAPEEPQEEAGAVGGAQEAGEGAPRPGHRTRPVTRHPTAAGPAPFRTARLRPAYASGGGAVPRFLPGPRRSGSWTKQVVCRYYLHGLCKEGENCRYSHDLSGRQEAREGRGSPPGASAEPGPSAAAQDEPLPQEVACAPPASSRSLPAIGSAAEGGFFEAESEGAGLEAAQGAGAEGWAGAAAAAPSWADAVEFVPGQPYRGRGTVFAPEAAPQSSVPEWEYVALGTGTQLCRDAAMGQCFRGESCAYLHGEICDLCGRQVLHPMDADQRADHIRACIEMHERDMEHSFAVQRSKDKVCGICMEVIYEKANPNDCRFGILSNCNHSFCLKCIRRWRTAREFRNRLIKSCPECRVTSNLVIPSEFWVEEEQEKEELIRKYKATLRTKTCRYHIPGRGCCPFGATCLYKHADPEGQGEEEEEEEEPERQGNGAAGGHPRRPSEPEQVGEGRMLFQSSKKELVMLWLASLLLFKCFFSLGDKELSSDTQWDLLHGALGKYTRLSLWHFAVACGVVC</sequence>
<dbReference type="Proteomes" id="UP000504628">
    <property type="component" value="Chromosome 12"/>
</dbReference>
<dbReference type="GeneID" id="114488567"/>
<keyword evidence="7 10" id="KW-0863">Zinc-finger</keyword>
<proteinExistence type="predicted"/>
<name>A0A6J2KRN3_9CHIR</name>
<reference evidence="15" key="1">
    <citation type="submission" date="2025-08" db="UniProtKB">
        <authorList>
            <consortium name="RefSeq"/>
        </authorList>
    </citation>
    <scope>IDENTIFICATION</scope>
    <source>
        <tissue evidence="15">Muscle</tissue>
    </source>
</reference>
<dbReference type="SMART" id="SM00356">
    <property type="entry name" value="ZnF_C3H1"/>
    <property type="match status" value="3"/>
</dbReference>
<dbReference type="InterPro" id="IPR001841">
    <property type="entry name" value="Znf_RING"/>
</dbReference>
<dbReference type="GO" id="GO:0000209">
    <property type="term" value="P:protein polyubiquitination"/>
    <property type="evidence" value="ECO:0007669"/>
    <property type="project" value="InterPro"/>
</dbReference>
<dbReference type="PROSITE" id="PS00518">
    <property type="entry name" value="ZF_RING_1"/>
    <property type="match status" value="1"/>
</dbReference>
<dbReference type="CDD" id="cd16730">
    <property type="entry name" value="RING-HC_MKRN1_3"/>
    <property type="match status" value="1"/>
</dbReference>
<feature type="region of interest" description="Disordered" evidence="11">
    <location>
        <begin position="1"/>
        <end position="51"/>
    </location>
</feature>
<evidence type="ECO:0000313" key="14">
    <source>
        <dbReference type="Proteomes" id="UP000504628"/>
    </source>
</evidence>
<evidence type="ECO:0000313" key="15">
    <source>
        <dbReference type="RefSeq" id="XP_028358087.1"/>
    </source>
</evidence>
<dbReference type="KEGG" id="pdic:114488567"/>
<evidence type="ECO:0000256" key="3">
    <source>
        <dbReference type="ARBA" id="ARBA00012483"/>
    </source>
</evidence>
<feature type="region of interest" description="Disordered" evidence="11">
    <location>
        <begin position="415"/>
        <end position="450"/>
    </location>
</feature>
<evidence type="ECO:0000256" key="7">
    <source>
        <dbReference type="ARBA" id="ARBA00022771"/>
    </source>
</evidence>
<dbReference type="FunCoup" id="A0A6J2KRN3">
    <property type="interactions" value="696"/>
</dbReference>
<feature type="domain" description="C3H1-type" evidence="13">
    <location>
        <begin position="230"/>
        <end position="257"/>
    </location>
</feature>
<gene>
    <name evidence="15" type="primary">MKRN3</name>
</gene>
<dbReference type="PANTHER" id="PTHR11224:SF38">
    <property type="entry name" value="E3 UBIQUITIN-PROTEIN LIGASE MAKORIN-3-RELATED"/>
    <property type="match status" value="1"/>
</dbReference>
<dbReference type="FunFam" id="3.30.40.10:FF:000117">
    <property type="entry name" value="Probable E3 ubiquitin-protein ligase makorin-1"/>
    <property type="match status" value="1"/>
</dbReference>
<feature type="domain" description="C3H1-type" evidence="13">
    <location>
        <begin position="78"/>
        <end position="105"/>
    </location>
</feature>
<dbReference type="SUPFAM" id="SSF90229">
    <property type="entry name" value="CCCH zinc finger"/>
    <property type="match status" value="1"/>
</dbReference>
<protein>
    <recommendedName>
        <fullName evidence="3">RING-type E3 ubiquitin transferase</fullName>
        <ecNumber evidence="3">2.3.2.27</ecNumber>
    </recommendedName>
</protein>
<dbReference type="GO" id="GO:0061630">
    <property type="term" value="F:ubiquitin protein ligase activity"/>
    <property type="evidence" value="ECO:0007669"/>
    <property type="project" value="UniProtKB-EC"/>
</dbReference>
<feature type="zinc finger region" description="C3H1-type" evidence="10">
    <location>
        <begin position="78"/>
        <end position="105"/>
    </location>
</feature>
<dbReference type="Pfam" id="PF18044">
    <property type="entry name" value="zf-CCCH_4"/>
    <property type="match status" value="1"/>
</dbReference>
<feature type="compositionally biased region" description="Acidic residues" evidence="11">
    <location>
        <begin position="417"/>
        <end position="428"/>
    </location>
</feature>
<dbReference type="RefSeq" id="XP_028358087.1">
    <property type="nucleotide sequence ID" value="XM_028502286.2"/>
</dbReference>